<dbReference type="InterPro" id="IPR011006">
    <property type="entry name" value="CheY-like_superfamily"/>
</dbReference>
<feature type="domain" description="Response regulatory" evidence="3">
    <location>
        <begin position="8"/>
        <end position="124"/>
    </location>
</feature>
<evidence type="ECO:0000256" key="2">
    <source>
        <dbReference type="PROSITE-ProRule" id="PRU00169"/>
    </source>
</evidence>
<evidence type="ECO:0000259" key="3">
    <source>
        <dbReference type="PROSITE" id="PS50110"/>
    </source>
</evidence>
<dbReference type="EMBL" id="JARWAL010000001">
    <property type="protein sequence ID" value="MDR5891533.1"/>
    <property type="molecule type" value="Genomic_DNA"/>
</dbReference>
<proteinExistence type="predicted"/>
<dbReference type="InterPro" id="IPR001789">
    <property type="entry name" value="Sig_transdc_resp-reg_receiver"/>
</dbReference>
<dbReference type="InterPro" id="IPR050595">
    <property type="entry name" value="Bact_response_regulator"/>
</dbReference>
<evidence type="ECO:0000256" key="1">
    <source>
        <dbReference type="ARBA" id="ARBA00022553"/>
    </source>
</evidence>
<dbReference type="RefSeq" id="WP_309635550.1">
    <property type="nucleotide sequence ID" value="NZ_JARWAL010000001.1"/>
</dbReference>
<dbReference type="Gene3D" id="3.40.50.2300">
    <property type="match status" value="1"/>
</dbReference>
<dbReference type="SUPFAM" id="SSF52172">
    <property type="entry name" value="CheY-like"/>
    <property type="match status" value="1"/>
</dbReference>
<name>A0ABU1GHS9_9GAMM</name>
<keyword evidence="5" id="KW-1185">Reference proteome</keyword>
<dbReference type="SMART" id="SM00448">
    <property type="entry name" value="REC"/>
    <property type="match status" value="1"/>
</dbReference>
<keyword evidence="1 2" id="KW-0597">Phosphoprotein</keyword>
<evidence type="ECO:0000313" key="4">
    <source>
        <dbReference type="EMBL" id="MDR5891533.1"/>
    </source>
</evidence>
<reference evidence="4 5" key="1">
    <citation type="submission" date="2023-04" db="EMBL/GenBank/DDBJ databases">
        <title>A long-awaited taxogenomic arrangement of the family Halomonadaceae.</title>
        <authorList>
            <person name="De La Haba R."/>
            <person name="Chuvochina M."/>
            <person name="Wittouck S."/>
            <person name="Arahal D.R."/>
            <person name="Sanchez-Porro C."/>
            <person name="Hugenholtz P."/>
            <person name="Ventosa A."/>
        </authorList>
    </citation>
    <scope>NUCLEOTIDE SEQUENCE [LARGE SCALE GENOMIC DNA]</scope>
    <source>
        <strain evidence="4 5">DSM 17332</strain>
    </source>
</reference>
<gene>
    <name evidence="4" type="ORF">QC820_01795</name>
</gene>
<feature type="modified residue" description="4-aspartylphosphate" evidence="2">
    <location>
        <position position="57"/>
    </location>
</feature>
<protein>
    <submittedName>
        <fullName evidence="4">Response regulator</fullName>
    </submittedName>
</protein>
<accession>A0ABU1GHS9</accession>
<dbReference type="PANTHER" id="PTHR44591">
    <property type="entry name" value="STRESS RESPONSE REGULATOR PROTEIN 1"/>
    <property type="match status" value="1"/>
</dbReference>
<dbReference type="PANTHER" id="PTHR44591:SF3">
    <property type="entry name" value="RESPONSE REGULATORY DOMAIN-CONTAINING PROTEIN"/>
    <property type="match status" value="1"/>
</dbReference>
<dbReference type="Pfam" id="PF00072">
    <property type="entry name" value="Response_reg"/>
    <property type="match status" value="1"/>
</dbReference>
<organism evidence="4 5">
    <name type="scientific">Halomonas mongoliensis</name>
    <dbReference type="NCBI Taxonomy" id="321265"/>
    <lineage>
        <taxon>Bacteria</taxon>
        <taxon>Pseudomonadati</taxon>
        <taxon>Pseudomonadota</taxon>
        <taxon>Gammaproteobacteria</taxon>
        <taxon>Oceanospirillales</taxon>
        <taxon>Halomonadaceae</taxon>
        <taxon>Halomonas</taxon>
    </lineage>
</organism>
<evidence type="ECO:0000313" key="5">
    <source>
        <dbReference type="Proteomes" id="UP001252270"/>
    </source>
</evidence>
<comment type="caution">
    <text evidence="4">The sequence shown here is derived from an EMBL/GenBank/DDBJ whole genome shotgun (WGS) entry which is preliminary data.</text>
</comment>
<dbReference type="Proteomes" id="UP001252270">
    <property type="component" value="Unassembled WGS sequence"/>
</dbReference>
<sequence length="128" mass="13673">MNEAVCHRILIIDDDPTIRLLLVAGLGRQGFRVAEAEDGPSGLEAFAREHPHLVLVDVTMPGMDGYAVVARLRAMPGGEALPVLMLTAADDAETRRLAAEAGATAVVTKPFQLLPLAEHLRRLLEASA</sequence>
<dbReference type="PROSITE" id="PS50110">
    <property type="entry name" value="RESPONSE_REGULATORY"/>
    <property type="match status" value="1"/>
</dbReference>